<keyword evidence="2" id="KW-0732">Signal</keyword>
<evidence type="ECO:0000256" key="2">
    <source>
        <dbReference type="SAM" id="SignalP"/>
    </source>
</evidence>
<organism evidence="3 4">
    <name type="scientific">Oikopleura dioica</name>
    <name type="common">Tunicate</name>
    <dbReference type="NCBI Taxonomy" id="34765"/>
    <lineage>
        <taxon>Eukaryota</taxon>
        <taxon>Metazoa</taxon>
        <taxon>Chordata</taxon>
        <taxon>Tunicata</taxon>
        <taxon>Appendicularia</taxon>
        <taxon>Copelata</taxon>
        <taxon>Oikopleuridae</taxon>
        <taxon>Oikopleura</taxon>
    </lineage>
</organism>
<reference evidence="3 4" key="1">
    <citation type="submission" date="2021-04" db="EMBL/GenBank/DDBJ databases">
        <authorList>
            <person name="Bliznina A."/>
        </authorList>
    </citation>
    <scope>NUCLEOTIDE SEQUENCE [LARGE SCALE GENOMIC DNA]</scope>
</reference>
<sequence>MRLLALELLVLTKAQGPPTDKKPPVWCRQCMDPLTKYAEYKEISCDRSSCSTTTDRTNCNAVSLCDEGEVCLASFDLQPGDYKTFEDYGFMNGTLTTMRIKAKFRCEKSADIKKLFPLFNPEVERVCRVNPEEWVHFTPNGTMSYKFACACADSSWDHQNACNAQPIFVEDLQSLARKYLKDPESENIGREELMVMIVIALGCGFVFITLALIIVTMVKRGRSNDDEFESSINQIKEDPQIDSELINESSPLAAPLAGEADLTVTNTEDEKS</sequence>
<evidence type="ECO:0000256" key="1">
    <source>
        <dbReference type="SAM" id="Phobius"/>
    </source>
</evidence>
<name>A0ABN7SW28_OIKDI</name>
<keyword evidence="1" id="KW-0812">Transmembrane</keyword>
<dbReference type="EMBL" id="OU015566">
    <property type="protein sequence ID" value="CAG5105085.1"/>
    <property type="molecule type" value="Genomic_DNA"/>
</dbReference>
<feature type="signal peptide" evidence="2">
    <location>
        <begin position="1"/>
        <end position="16"/>
    </location>
</feature>
<evidence type="ECO:0000313" key="4">
    <source>
        <dbReference type="Proteomes" id="UP001158576"/>
    </source>
</evidence>
<proteinExistence type="predicted"/>
<gene>
    <name evidence="3" type="ORF">OKIOD_LOCUS10584</name>
</gene>
<feature type="transmembrane region" description="Helical" evidence="1">
    <location>
        <begin position="193"/>
        <end position="215"/>
    </location>
</feature>
<keyword evidence="4" id="KW-1185">Reference proteome</keyword>
<accession>A0ABN7SW28</accession>
<protein>
    <submittedName>
        <fullName evidence="3">Oidioi.mRNA.OKI2018_I69.chr1.g1819.t1.cds</fullName>
    </submittedName>
</protein>
<dbReference type="Proteomes" id="UP001158576">
    <property type="component" value="Chromosome 1"/>
</dbReference>
<feature type="chain" id="PRO_5047357323" evidence="2">
    <location>
        <begin position="17"/>
        <end position="272"/>
    </location>
</feature>
<evidence type="ECO:0000313" key="3">
    <source>
        <dbReference type="EMBL" id="CAG5105085.1"/>
    </source>
</evidence>
<keyword evidence="1" id="KW-0472">Membrane</keyword>
<keyword evidence="1" id="KW-1133">Transmembrane helix</keyword>